<comment type="caution">
    <text evidence="2">The sequence shown here is derived from an EMBL/GenBank/DDBJ whole genome shotgun (WGS) entry which is preliminary data.</text>
</comment>
<sequence>MKTLREHERLGGRVFLTGGTGYLGSLLAAQMLHDGWADAVVMPTRCETAGEVPENLERELKALGAAPDAAVGRVRTIHWTGAETASVESLAALLQEARITSVVHCAGCLDYFDAQALRALNVDFTAKLVEASKQAGVGCFVFVSTAYSAGYSETVVPESALSEPARDPTDYTLTKRAAEHVVAKSGLPFLVVRPSIVIGSSADGRYSGKRYGLYQQWMGVERLLTDRYHPELHTVATDQPLNLLHQDVFQRSMHATLRWVPDNEFVNLVVADDVAPSMKDLWRLFCDVTRPQRVNFYGSLDKVDFKAINVRQRAYLSFAQTNLEIGAYAWRFERAWLSRLQENGLVFTDTSMHTLRICQDRFVSTSAAMRRYHERFGDQLPAEIEYCDVDATPAAVALQAKAA</sequence>
<dbReference type="RefSeq" id="WP_394395479.1">
    <property type="nucleotide sequence ID" value="NZ_JBIGHW010000002.1"/>
</dbReference>
<evidence type="ECO:0000259" key="1">
    <source>
        <dbReference type="Pfam" id="PF07993"/>
    </source>
</evidence>
<dbReference type="PANTHER" id="PTHR43245">
    <property type="entry name" value="BIFUNCTIONAL POLYMYXIN RESISTANCE PROTEIN ARNA"/>
    <property type="match status" value="1"/>
</dbReference>
<evidence type="ECO:0000313" key="3">
    <source>
        <dbReference type="Proteomes" id="UP001606301"/>
    </source>
</evidence>
<protein>
    <submittedName>
        <fullName evidence="2">SDR family oxidoreductase</fullName>
    </submittedName>
</protein>
<evidence type="ECO:0000313" key="2">
    <source>
        <dbReference type="EMBL" id="MFG6439802.1"/>
    </source>
</evidence>
<dbReference type="Proteomes" id="UP001606301">
    <property type="component" value="Unassembled WGS sequence"/>
</dbReference>
<name>A0ABW7FFS6_9BURK</name>
<gene>
    <name evidence="2" type="ORF">ACG0Z3_03840</name>
</gene>
<organism evidence="2 3">
    <name type="scientific">Pelomonas margarita</name>
    <dbReference type="NCBI Taxonomy" id="3299031"/>
    <lineage>
        <taxon>Bacteria</taxon>
        <taxon>Pseudomonadati</taxon>
        <taxon>Pseudomonadota</taxon>
        <taxon>Betaproteobacteria</taxon>
        <taxon>Burkholderiales</taxon>
        <taxon>Sphaerotilaceae</taxon>
        <taxon>Roseateles</taxon>
    </lineage>
</organism>
<dbReference type="Gene3D" id="3.40.50.720">
    <property type="entry name" value="NAD(P)-binding Rossmann-like Domain"/>
    <property type="match status" value="1"/>
</dbReference>
<dbReference type="InterPro" id="IPR036291">
    <property type="entry name" value="NAD(P)-bd_dom_sf"/>
</dbReference>
<feature type="domain" description="Thioester reductase (TE)" evidence="1">
    <location>
        <begin position="16"/>
        <end position="235"/>
    </location>
</feature>
<dbReference type="Pfam" id="PF07993">
    <property type="entry name" value="NAD_binding_4"/>
    <property type="match status" value="1"/>
</dbReference>
<proteinExistence type="predicted"/>
<accession>A0ABW7FFS6</accession>
<reference evidence="2 3" key="1">
    <citation type="submission" date="2024-08" db="EMBL/GenBank/DDBJ databases">
        <authorList>
            <person name="Lu H."/>
        </authorList>
    </citation>
    <scope>NUCLEOTIDE SEQUENCE [LARGE SCALE GENOMIC DNA]</scope>
    <source>
        <strain evidence="2 3">LKC17W</strain>
    </source>
</reference>
<dbReference type="SUPFAM" id="SSF51735">
    <property type="entry name" value="NAD(P)-binding Rossmann-fold domains"/>
    <property type="match status" value="1"/>
</dbReference>
<dbReference type="InterPro" id="IPR050177">
    <property type="entry name" value="Lipid_A_modif_metabolic_enz"/>
</dbReference>
<keyword evidence="3" id="KW-1185">Reference proteome</keyword>
<dbReference type="EMBL" id="JBIGHW010000002">
    <property type="protein sequence ID" value="MFG6439802.1"/>
    <property type="molecule type" value="Genomic_DNA"/>
</dbReference>
<dbReference type="InterPro" id="IPR013120">
    <property type="entry name" value="FAR_NAD-bd"/>
</dbReference>